<dbReference type="Gene3D" id="3.10.450.50">
    <property type="match status" value="1"/>
</dbReference>
<accession>A0A382D4I5</accession>
<evidence type="ECO:0000313" key="1">
    <source>
        <dbReference type="EMBL" id="SVB33225.1"/>
    </source>
</evidence>
<evidence type="ECO:0008006" key="2">
    <source>
        <dbReference type="Google" id="ProtNLM"/>
    </source>
</evidence>
<proteinExistence type="predicted"/>
<protein>
    <recommendedName>
        <fullName evidence="2">SnoaL-like domain-containing protein</fullName>
    </recommendedName>
</protein>
<organism evidence="1">
    <name type="scientific">marine metagenome</name>
    <dbReference type="NCBI Taxonomy" id="408172"/>
    <lineage>
        <taxon>unclassified sequences</taxon>
        <taxon>metagenomes</taxon>
        <taxon>ecological metagenomes</taxon>
    </lineage>
</organism>
<dbReference type="EMBL" id="UINC01037558">
    <property type="protein sequence ID" value="SVB33225.1"/>
    <property type="molecule type" value="Genomic_DNA"/>
</dbReference>
<dbReference type="InterPro" id="IPR032710">
    <property type="entry name" value="NTF2-like_dom_sf"/>
</dbReference>
<reference evidence="1" key="1">
    <citation type="submission" date="2018-05" db="EMBL/GenBank/DDBJ databases">
        <authorList>
            <person name="Lanie J.A."/>
            <person name="Ng W.-L."/>
            <person name="Kazmierczak K.M."/>
            <person name="Andrzejewski T.M."/>
            <person name="Davidsen T.M."/>
            <person name="Wayne K.J."/>
            <person name="Tettelin H."/>
            <person name="Glass J.I."/>
            <person name="Rusch D."/>
            <person name="Podicherti R."/>
            <person name="Tsui H.-C.T."/>
            <person name="Winkler M.E."/>
        </authorList>
    </citation>
    <scope>NUCLEOTIDE SEQUENCE</scope>
</reference>
<sequence>MGDIESIERLYGDDITVWHNYDQISRTRDQSLMSARWVADEISNFSIDDCEIFPVEGGYIQQCVFRGVYRSTGAGMETHAMIRVYCEDGKVTKIEDYSDPNQGSVPDIN</sequence>
<name>A0A382D4I5_9ZZZZ</name>
<dbReference type="SUPFAM" id="SSF54427">
    <property type="entry name" value="NTF2-like"/>
    <property type="match status" value="1"/>
</dbReference>
<gene>
    <name evidence="1" type="ORF">METZ01_LOCUS186079</name>
</gene>
<dbReference type="AlphaFoldDB" id="A0A382D4I5"/>